<keyword evidence="7" id="KW-1133">Transmembrane helix</keyword>
<dbReference type="EMBL" id="JAYKXP010000004">
    <property type="protein sequence ID" value="KAK7059055.1"/>
    <property type="molecule type" value="Genomic_DNA"/>
</dbReference>
<comment type="caution">
    <text evidence="13">The sequence shown here is derived from an EMBL/GenBank/DDBJ whole genome shotgun (WGS) entry which is preliminary data.</text>
</comment>
<dbReference type="AlphaFoldDB" id="A0AAW0E3A0"/>
<evidence type="ECO:0000256" key="3">
    <source>
        <dbReference type="ARBA" id="ARBA00005553"/>
    </source>
</evidence>
<evidence type="ECO:0000256" key="8">
    <source>
        <dbReference type="ARBA" id="ARBA00023128"/>
    </source>
</evidence>
<dbReference type="Gene3D" id="4.10.95.10">
    <property type="entry name" value="Cytochrome c oxidase, subunit VIa"/>
    <property type="match status" value="1"/>
</dbReference>
<dbReference type="GO" id="GO:0030234">
    <property type="term" value="F:enzyme regulator activity"/>
    <property type="evidence" value="ECO:0007669"/>
    <property type="project" value="TreeGrafter"/>
</dbReference>
<evidence type="ECO:0000313" key="14">
    <source>
        <dbReference type="Proteomes" id="UP001383192"/>
    </source>
</evidence>
<comment type="similarity">
    <text evidence="3 12">Belongs to the cytochrome c oxidase subunit 6A family.</text>
</comment>
<name>A0AAW0E3A0_9AGAR</name>
<dbReference type="FunFam" id="4.10.95.10:FF:000001">
    <property type="entry name" value="Cytochrome c oxidase subunit 6A, mitochondrial"/>
    <property type="match status" value="1"/>
</dbReference>
<dbReference type="Proteomes" id="UP001383192">
    <property type="component" value="Unassembled WGS sequence"/>
</dbReference>
<evidence type="ECO:0000256" key="12">
    <source>
        <dbReference type="RuleBase" id="RU004396"/>
    </source>
</evidence>
<evidence type="ECO:0000256" key="7">
    <source>
        <dbReference type="ARBA" id="ARBA00022989"/>
    </source>
</evidence>
<keyword evidence="9" id="KW-0472">Membrane</keyword>
<keyword evidence="6" id="KW-0809">Transit peptide</keyword>
<accession>A0AAW0E3A0</accession>
<keyword evidence="5" id="KW-0999">Mitochondrion inner membrane</keyword>
<dbReference type="PANTHER" id="PTHR11504:SF0">
    <property type="entry name" value="CYTOCHROME C OXIDASE SUBUNIT"/>
    <property type="match status" value="1"/>
</dbReference>
<evidence type="ECO:0000256" key="2">
    <source>
        <dbReference type="ARBA" id="ARBA00004673"/>
    </source>
</evidence>
<evidence type="ECO:0000313" key="13">
    <source>
        <dbReference type="EMBL" id="KAK7059055.1"/>
    </source>
</evidence>
<evidence type="ECO:0000256" key="9">
    <source>
        <dbReference type="ARBA" id="ARBA00023136"/>
    </source>
</evidence>
<dbReference type="SUPFAM" id="SSF81411">
    <property type="entry name" value="Mitochondrial cytochrome c oxidase subunit VIa"/>
    <property type="match status" value="1"/>
</dbReference>
<protein>
    <recommendedName>
        <fullName evidence="10">Cytochrome c oxidase subunit 13, mitochondrial</fullName>
    </recommendedName>
    <alternativeName>
        <fullName evidence="11">Cytochrome c oxidase polypeptide VIa</fullName>
    </alternativeName>
</protein>
<sequence length="128" mass="14931">MSFLARNAVRGAIRTRARGFASEVPTQTKNAYIAHMEAVEHHAAETTELWRKISYYVCIPAITVCAAWVYNLESEHKHHIEHLKEENDGVYPQPPEYEYLNIRRKPFPWGMNSLFFNPEVQKNLEEEA</sequence>
<evidence type="ECO:0000256" key="5">
    <source>
        <dbReference type="ARBA" id="ARBA00022792"/>
    </source>
</evidence>
<dbReference type="GO" id="GO:0006123">
    <property type="term" value="P:mitochondrial electron transport, cytochrome c to oxygen"/>
    <property type="evidence" value="ECO:0007669"/>
    <property type="project" value="TreeGrafter"/>
</dbReference>
<organism evidence="13 14">
    <name type="scientific">Paramarasmius palmivorus</name>
    <dbReference type="NCBI Taxonomy" id="297713"/>
    <lineage>
        <taxon>Eukaryota</taxon>
        <taxon>Fungi</taxon>
        <taxon>Dikarya</taxon>
        <taxon>Basidiomycota</taxon>
        <taxon>Agaricomycotina</taxon>
        <taxon>Agaricomycetes</taxon>
        <taxon>Agaricomycetidae</taxon>
        <taxon>Agaricales</taxon>
        <taxon>Marasmiineae</taxon>
        <taxon>Marasmiaceae</taxon>
        <taxon>Paramarasmius</taxon>
    </lineage>
</organism>
<keyword evidence="14" id="KW-1185">Reference proteome</keyword>
<evidence type="ECO:0000256" key="11">
    <source>
        <dbReference type="ARBA" id="ARBA00082360"/>
    </source>
</evidence>
<evidence type="ECO:0000256" key="10">
    <source>
        <dbReference type="ARBA" id="ARBA00070930"/>
    </source>
</evidence>
<keyword evidence="8" id="KW-0496">Mitochondrion</keyword>
<evidence type="ECO:0000256" key="6">
    <source>
        <dbReference type="ARBA" id="ARBA00022946"/>
    </source>
</evidence>
<evidence type="ECO:0000256" key="4">
    <source>
        <dbReference type="ARBA" id="ARBA00022692"/>
    </source>
</evidence>
<evidence type="ECO:0000256" key="1">
    <source>
        <dbReference type="ARBA" id="ARBA00004434"/>
    </source>
</evidence>
<gene>
    <name evidence="13" type="primary">COX6A</name>
    <name evidence="13" type="ORF">VNI00_001679</name>
</gene>
<dbReference type="PANTHER" id="PTHR11504">
    <property type="entry name" value="CYTOCHROME C OXIDASE POLYPEPTIDE VIA"/>
    <property type="match status" value="1"/>
</dbReference>
<dbReference type="InterPro" id="IPR001349">
    <property type="entry name" value="Cyt_c_oxidase_su6a"/>
</dbReference>
<comment type="subcellular location">
    <subcellularLocation>
        <location evidence="1">Mitochondrion inner membrane</location>
        <topology evidence="1">Single-pass membrane protein</topology>
    </subcellularLocation>
</comment>
<proteinExistence type="inferred from homology"/>
<comment type="pathway">
    <text evidence="2">Energy metabolism; oxidative phosphorylation.</text>
</comment>
<dbReference type="GO" id="GO:0005743">
    <property type="term" value="C:mitochondrial inner membrane"/>
    <property type="evidence" value="ECO:0007669"/>
    <property type="project" value="UniProtKB-SubCell"/>
</dbReference>
<keyword evidence="4" id="KW-0812">Transmembrane</keyword>
<reference evidence="13 14" key="1">
    <citation type="submission" date="2024-01" db="EMBL/GenBank/DDBJ databases">
        <title>A draft genome for a cacao thread blight-causing isolate of Paramarasmius palmivorus.</title>
        <authorList>
            <person name="Baruah I.K."/>
            <person name="Bukari Y."/>
            <person name="Amoako-Attah I."/>
            <person name="Meinhardt L.W."/>
            <person name="Bailey B.A."/>
            <person name="Cohen S.P."/>
        </authorList>
    </citation>
    <scope>NUCLEOTIDE SEQUENCE [LARGE SCALE GENOMIC DNA]</scope>
    <source>
        <strain evidence="13 14">GH-12</strain>
    </source>
</reference>
<dbReference type="InterPro" id="IPR036418">
    <property type="entry name" value="Cyt_c_oxidase_su6a_sf"/>
</dbReference>
<dbReference type="Pfam" id="PF02046">
    <property type="entry name" value="COX6A"/>
    <property type="match status" value="1"/>
</dbReference>